<dbReference type="GO" id="GO:0004843">
    <property type="term" value="F:cysteine-type deubiquitinase activity"/>
    <property type="evidence" value="ECO:0007669"/>
    <property type="project" value="TreeGrafter"/>
</dbReference>
<evidence type="ECO:0000256" key="1">
    <source>
        <dbReference type="ARBA" id="ARBA00022801"/>
    </source>
</evidence>
<dbReference type="GO" id="GO:0016579">
    <property type="term" value="P:protein deubiquitination"/>
    <property type="evidence" value="ECO:0007669"/>
    <property type="project" value="TreeGrafter"/>
</dbReference>
<feature type="domain" description="OTU" evidence="2">
    <location>
        <begin position="70"/>
        <end position="237"/>
    </location>
</feature>
<proteinExistence type="predicted"/>
<keyword evidence="3" id="KW-1185">Reference proteome</keyword>
<reference evidence="3" key="1">
    <citation type="submission" date="2022-06" db="EMBL/GenBank/DDBJ databases">
        <authorList>
            <person name="Berger JAMES D."/>
            <person name="Berger JAMES D."/>
        </authorList>
    </citation>
    <scope>NUCLEOTIDE SEQUENCE [LARGE SCALE GENOMIC DNA]</scope>
</reference>
<evidence type="ECO:0000259" key="2">
    <source>
        <dbReference type="PROSITE" id="PS50802"/>
    </source>
</evidence>
<evidence type="ECO:0000313" key="3">
    <source>
        <dbReference type="Proteomes" id="UP000050795"/>
    </source>
</evidence>
<sequence>MSAENVNHICTQDVVSTQKVSKAARRREKRAALQRAQQTAALMNIQTDKSNSLRSIEMKKLGEQLEKRQLKLFEVPSDGDCLYQSIAHQLKIRKYPFQNLLEKSRLSNAEQDVNNSTMDNIYQSTRQLVGILRHLASDYIQSNMDDFLPFLSNSDSGEPMSIEDFQKYCENIRKTSVWGGQIEIRALSTVLQIPIEIIQAEGVSLVIGEEFSEPPIIIIYHRYAFALGEHYNSCIPKEVTSNNSW</sequence>
<dbReference type="SUPFAM" id="SSF54001">
    <property type="entry name" value="Cysteine proteinases"/>
    <property type="match status" value="1"/>
</dbReference>
<dbReference type="Proteomes" id="UP000050795">
    <property type="component" value="Unassembled WGS sequence"/>
</dbReference>
<accession>A0AA85KB42</accession>
<dbReference type="PANTHER" id="PTHR12419:SF10">
    <property type="entry name" value="DEUBIQUITINASE OTUD6B"/>
    <property type="match status" value="1"/>
</dbReference>
<protein>
    <recommendedName>
        <fullName evidence="2">OTU domain-containing protein</fullName>
    </recommendedName>
</protein>
<dbReference type="CDD" id="cd22761">
    <property type="entry name" value="OTU_OTUD6"/>
    <property type="match status" value="1"/>
</dbReference>
<name>A0AA85KB42_TRIRE</name>
<dbReference type="AlphaFoldDB" id="A0AA85KB42"/>
<dbReference type="InterPro" id="IPR050704">
    <property type="entry name" value="Peptidase_C85-like"/>
</dbReference>
<dbReference type="InterPro" id="IPR003323">
    <property type="entry name" value="OTU_dom"/>
</dbReference>
<dbReference type="Gene3D" id="3.90.70.80">
    <property type="match status" value="1"/>
</dbReference>
<keyword evidence="1" id="KW-0378">Hydrolase</keyword>
<dbReference type="InterPro" id="IPR038765">
    <property type="entry name" value="Papain-like_cys_pep_sf"/>
</dbReference>
<evidence type="ECO:0000313" key="4">
    <source>
        <dbReference type="WBParaSite" id="TREG1_89830.1"/>
    </source>
</evidence>
<reference evidence="4" key="2">
    <citation type="submission" date="2023-11" db="UniProtKB">
        <authorList>
            <consortium name="WormBaseParasite"/>
        </authorList>
    </citation>
    <scope>IDENTIFICATION</scope>
</reference>
<dbReference type="Pfam" id="PF02338">
    <property type="entry name" value="OTU"/>
    <property type="match status" value="1"/>
</dbReference>
<dbReference type="PROSITE" id="PS50802">
    <property type="entry name" value="OTU"/>
    <property type="match status" value="1"/>
</dbReference>
<dbReference type="PANTHER" id="PTHR12419">
    <property type="entry name" value="OTU DOMAIN CONTAINING PROTEIN"/>
    <property type="match status" value="1"/>
</dbReference>
<dbReference type="InterPro" id="IPR049772">
    <property type="entry name" value="OTU_OTUD6"/>
</dbReference>
<dbReference type="WBParaSite" id="TREG1_89830.1">
    <property type="protein sequence ID" value="TREG1_89830.1"/>
    <property type="gene ID" value="TREG1_89830"/>
</dbReference>
<organism evidence="3 4">
    <name type="scientific">Trichobilharzia regenti</name>
    <name type="common">Nasal bird schistosome</name>
    <dbReference type="NCBI Taxonomy" id="157069"/>
    <lineage>
        <taxon>Eukaryota</taxon>
        <taxon>Metazoa</taxon>
        <taxon>Spiralia</taxon>
        <taxon>Lophotrochozoa</taxon>
        <taxon>Platyhelminthes</taxon>
        <taxon>Trematoda</taxon>
        <taxon>Digenea</taxon>
        <taxon>Strigeidida</taxon>
        <taxon>Schistosomatoidea</taxon>
        <taxon>Schistosomatidae</taxon>
        <taxon>Trichobilharzia</taxon>
    </lineage>
</organism>